<keyword evidence="2 6" id="KW-0805">Transcription regulation</keyword>
<accession>A0A9D2HG41</accession>
<keyword evidence="5 6" id="KW-0804">Transcription</keyword>
<keyword evidence="3 6" id="KW-0731">Sigma factor</keyword>
<evidence type="ECO:0000256" key="4">
    <source>
        <dbReference type="ARBA" id="ARBA00023125"/>
    </source>
</evidence>
<dbReference type="InterPro" id="IPR013325">
    <property type="entry name" value="RNA_pol_sigma_r2"/>
</dbReference>
<dbReference type="GO" id="GO:0006352">
    <property type="term" value="P:DNA-templated transcription initiation"/>
    <property type="evidence" value="ECO:0007669"/>
    <property type="project" value="UniProtKB-UniRule"/>
</dbReference>
<feature type="domain" description="RNA polymerase sigma-70 region 2" evidence="7">
    <location>
        <begin position="24"/>
        <end position="93"/>
    </location>
</feature>
<dbReference type="Pfam" id="PF04542">
    <property type="entry name" value="Sigma70_r2"/>
    <property type="match status" value="1"/>
</dbReference>
<dbReference type="NCBIfam" id="TIGR02937">
    <property type="entry name" value="sigma70-ECF"/>
    <property type="match status" value="1"/>
</dbReference>
<evidence type="ECO:0000313" key="8">
    <source>
        <dbReference type="EMBL" id="HJA70227.1"/>
    </source>
</evidence>
<comment type="activity regulation">
    <text evidence="6">Negatively regulated by the anti-sigma-I factor RsgI.</text>
</comment>
<comment type="subunit">
    <text evidence="6">Interacts with RsgI.</text>
</comment>
<evidence type="ECO:0000256" key="6">
    <source>
        <dbReference type="HAMAP-Rule" id="MF_02064"/>
    </source>
</evidence>
<dbReference type="InterPro" id="IPR014244">
    <property type="entry name" value="RNA_pol_sigma-I"/>
</dbReference>
<protein>
    <recommendedName>
        <fullName evidence="6">RNA polymerase sigma factor SigI</fullName>
    </recommendedName>
</protein>
<comment type="caution">
    <text evidence="8">The sequence shown here is derived from an EMBL/GenBank/DDBJ whole genome shotgun (WGS) entry which is preliminary data.</text>
</comment>
<comment type="function">
    <text evidence="6">Sigma factors are initiation factors that promote the attachment of RNA polymerase to specific initiation sites and are then released.</text>
</comment>
<evidence type="ECO:0000313" key="9">
    <source>
        <dbReference type="Proteomes" id="UP000823900"/>
    </source>
</evidence>
<reference evidence="8" key="1">
    <citation type="journal article" date="2021" name="PeerJ">
        <title>Extensive microbial diversity within the chicken gut microbiome revealed by metagenomics and culture.</title>
        <authorList>
            <person name="Gilroy R."/>
            <person name="Ravi A."/>
            <person name="Getino M."/>
            <person name="Pursley I."/>
            <person name="Horton D.L."/>
            <person name="Alikhan N.F."/>
            <person name="Baker D."/>
            <person name="Gharbi K."/>
            <person name="Hall N."/>
            <person name="Watson M."/>
            <person name="Adriaenssens E.M."/>
            <person name="Foster-Nyarko E."/>
            <person name="Jarju S."/>
            <person name="Secka A."/>
            <person name="Antonio M."/>
            <person name="Oren A."/>
            <person name="Chaudhuri R.R."/>
            <person name="La Ragione R."/>
            <person name="Hildebrand F."/>
            <person name="Pallen M.J."/>
        </authorList>
    </citation>
    <scope>NUCLEOTIDE SEQUENCE</scope>
    <source>
        <strain evidence="8">CHK178-16964</strain>
    </source>
</reference>
<proteinExistence type="inferred from homology"/>
<dbReference type="InterPro" id="IPR007627">
    <property type="entry name" value="RNA_pol_sigma70_r2"/>
</dbReference>
<dbReference type="Gene3D" id="1.10.1740.10">
    <property type="match status" value="1"/>
</dbReference>
<evidence type="ECO:0000256" key="1">
    <source>
        <dbReference type="ARBA" id="ARBA00022490"/>
    </source>
</evidence>
<sequence>MQNEHPIVKAVYLAKTDLQKADDLIRDHIPFIRSEAAKYTSRPCTEQDDEFSIAMIAFHEAILGYERSKGAFFSYASLLIRSRLIDHQRKEARHRGHLSLYAENTEDDRPIIEEIADGQDYYEESASLEATRQEIEELSAVLAQFGVSFSDVADHSPRQERTLEACASAIRCAAEDSQLLHELLQTKKLPMSQLVRRSGVERKTLERHRKYILVMLLIQTNGYEIIRGHLRHVLKKKGGCAI</sequence>
<feature type="DNA-binding region" description="H-T-H motif" evidence="6">
    <location>
        <begin position="191"/>
        <end position="210"/>
    </location>
</feature>
<dbReference type="GO" id="GO:0003677">
    <property type="term" value="F:DNA binding"/>
    <property type="evidence" value="ECO:0007669"/>
    <property type="project" value="UniProtKB-UniRule"/>
</dbReference>
<dbReference type="GO" id="GO:0005737">
    <property type="term" value="C:cytoplasm"/>
    <property type="evidence" value="ECO:0007669"/>
    <property type="project" value="UniProtKB-SubCell"/>
</dbReference>
<evidence type="ECO:0000256" key="2">
    <source>
        <dbReference type="ARBA" id="ARBA00023015"/>
    </source>
</evidence>
<organism evidence="8 9">
    <name type="scientific">Candidatus Lachnoclostridium stercoravium</name>
    <dbReference type="NCBI Taxonomy" id="2838633"/>
    <lineage>
        <taxon>Bacteria</taxon>
        <taxon>Bacillati</taxon>
        <taxon>Bacillota</taxon>
        <taxon>Clostridia</taxon>
        <taxon>Lachnospirales</taxon>
        <taxon>Lachnospiraceae</taxon>
    </lineage>
</organism>
<name>A0A9D2HG41_9FIRM</name>
<reference evidence="8" key="2">
    <citation type="submission" date="2021-04" db="EMBL/GenBank/DDBJ databases">
        <authorList>
            <person name="Gilroy R."/>
        </authorList>
    </citation>
    <scope>NUCLEOTIDE SEQUENCE</scope>
    <source>
        <strain evidence="8">CHK178-16964</strain>
    </source>
</reference>
<dbReference type="InterPro" id="IPR014284">
    <property type="entry name" value="RNA_pol_sigma-70_dom"/>
</dbReference>
<dbReference type="PIRSF" id="PIRSF038953">
    <property type="entry name" value="SigI"/>
    <property type="match status" value="1"/>
</dbReference>
<dbReference type="EMBL" id="DWZA01000012">
    <property type="protein sequence ID" value="HJA70227.1"/>
    <property type="molecule type" value="Genomic_DNA"/>
</dbReference>
<evidence type="ECO:0000259" key="7">
    <source>
        <dbReference type="Pfam" id="PF04542"/>
    </source>
</evidence>
<feature type="short sequence motif" description="Polymerase core binding" evidence="6">
    <location>
        <begin position="49"/>
        <end position="62"/>
    </location>
</feature>
<comment type="similarity">
    <text evidence="6">Belongs to the sigma-70 factor family. SigI subfamily.</text>
</comment>
<comment type="subcellular location">
    <subcellularLocation>
        <location evidence="6">Cytoplasm</location>
    </subcellularLocation>
</comment>
<dbReference type="SUPFAM" id="SSF88946">
    <property type="entry name" value="Sigma2 domain of RNA polymerase sigma factors"/>
    <property type="match status" value="1"/>
</dbReference>
<dbReference type="GO" id="GO:0016987">
    <property type="term" value="F:sigma factor activity"/>
    <property type="evidence" value="ECO:0007669"/>
    <property type="project" value="UniProtKB-UniRule"/>
</dbReference>
<evidence type="ECO:0000256" key="3">
    <source>
        <dbReference type="ARBA" id="ARBA00023082"/>
    </source>
</evidence>
<dbReference type="HAMAP" id="MF_02064">
    <property type="entry name" value="Sigma70_SigI"/>
    <property type="match status" value="1"/>
</dbReference>
<dbReference type="Proteomes" id="UP000823900">
    <property type="component" value="Unassembled WGS sequence"/>
</dbReference>
<keyword evidence="4 6" id="KW-0238">DNA-binding</keyword>
<evidence type="ECO:0000256" key="5">
    <source>
        <dbReference type="ARBA" id="ARBA00023163"/>
    </source>
</evidence>
<keyword evidence="1 6" id="KW-0963">Cytoplasm</keyword>
<dbReference type="AlphaFoldDB" id="A0A9D2HG41"/>
<gene>
    <name evidence="6" type="primary">sigI</name>
    <name evidence="8" type="ORF">IAA07_01445</name>
</gene>
<keyword evidence="6" id="KW-0346">Stress response</keyword>